<keyword evidence="4" id="KW-0560">Oxidoreductase</keyword>
<keyword evidence="3" id="KW-0408">Iron</keyword>
<dbReference type="Gene3D" id="1.10.630.10">
    <property type="entry name" value="Cytochrome P450"/>
    <property type="match status" value="1"/>
</dbReference>
<keyword evidence="5" id="KW-0812">Transmembrane</keyword>
<dbReference type="VEuPathDB" id="VectorBase:RSAN_041320"/>
<dbReference type="GO" id="GO:0020037">
    <property type="term" value="F:heme binding"/>
    <property type="evidence" value="ECO:0007669"/>
    <property type="project" value="InterPro"/>
</dbReference>
<proteinExistence type="inferred from homology"/>
<dbReference type="InterPro" id="IPR036396">
    <property type="entry name" value="Cyt_P450_sf"/>
</dbReference>
<dbReference type="GO" id="GO:0006082">
    <property type="term" value="P:organic acid metabolic process"/>
    <property type="evidence" value="ECO:0007669"/>
    <property type="project" value="TreeGrafter"/>
</dbReference>
<evidence type="ECO:0000313" key="7">
    <source>
        <dbReference type="Proteomes" id="UP000821837"/>
    </source>
</evidence>
<keyword evidence="2" id="KW-0479">Metal-binding</keyword>
<dbReference type="PANTHER" id="PTHR24300">
    <property type="entry name" value="CYTOCHROME P450 508A4-RELATED"/>
    <property type="match status" value="1"/>
</dbReference>
<accession>A0A9D4QEW5</accession>
<keyword evidence="7" id="KW-1185">Reference proteome</keyword>
<dbReference type="GO" id="GO:0005737">
    <property type="term" value="C:cytoplasm"/>
    <property type="evidence" value="ECO:0007669"/>
    <property type="project" value="TreeGrafter"/>
</dbReference>
<keyword evidence="4" id="KW-0503">Monooxygenase</keyword>
<dbReference type="GO" id="GO:0005506">
    <property type="term" value="F:iron ion binding"/>
    <property type="evidence" value="ECO:0007669"/>
    <property type="project" value="InterPro"/>
</dbReference>
<dbReference type="Pfam" id="PF00067">
    <property type="entry name" value="p450"/>
    <property type="match status" value="2"/>
</dbReference>
<comment type="caution">
    <text evidence="6">The sequence shown here is derived from an EMBL/GenBank/DDBJ whole genome shotgun (WGS) entry which is preliminary data.</text>
</comment>
<evidence type="ECO:0000256" key="4">
    <source>
        <dbReference type="ARBA" id="ARBA00023033"/>
    </source>
</evidence>
<dbReference type="PANTHER" id="PTHR24300:SF375">
    <property type="entry name" value="CYTOCHROME P450 FAMILY"/>
    <property type="match status" value="1"/>
</dbReference>
<gene>
    <name evidence="6" type="ORF">HPB52_022806</name>
</gene>
<reference evidence="6" key="1">
    <citation type="journal article" date="2020" name="Cell">
        <title>Large-Scale Comparative Analyses of Tick Genomes Elucidate Their Genetic Diversity and Vector Capacities.</title>
        <authorList>
            <consortium name="Tick Genome and Microbiome Consortium (TIGMIC)"/>
            <person name="Jia N."/>
            <person name="Wang J."/>
            <person name="Shi W."/>
            <person name="Du L."/>
            <person name="Sun Y."/>
            <person name="Zhan W."/>
            <person name="Jiang J.F."/>
            <person name="Wang Q."/>
            <person name="Zhang B."/>
            <person name="Ji P."/>
            <person name="Bell-Sakyi L."/>
            <person name="Cui X.M."/>
            <person name="Yuan T.T."/>
            <person name="Jiang B.G."/>
            <person name="Yang W.F."/>
            <person name="Lam T.T."/>
            <person name="Chang Q.C."/>
            <person name="Ding S.J."/>
            <person name="Wang X.J."/>
            <person name="Zhu J.G."/>
            <person name="Ruan X.D."/>
            <person name="Zhao L."/>
            <person name="Wei J.T."/>
            <person name="Ye R.Z."/>
            <person name="Que T.C."/>
            <person name="Du C.H."/>
            <person name="Zhou Y.H."/>
            <person name="Cheng J.X."/>
            <person name="Dai P.F."/>
            <person name="Guo W.B."/>
            <person name="Han X.H."/>
            <person name="Huang E.J."/>
            <person name="Li L.F."/>
            <person name="Wei W."/>
            <person name="Gao Y.C."/>
            <person name="Liu J.Z."/>
            <person name="Shao H.Z."/>
            <person name="Wang X."/>
            <person name="Wang C.C."/>
            <person name="Yang T.C."/>
            <person name="Huo Q.B."/>
            <person name="Li W."/>
            <person name="Chen H.Y."/>
            <person name="Chen S.E."/>
            <person name="Zhou L.G."/>
            <person name="Ni X.B."/>
            <person name="Tian J.H."/>
            <person name="Sheng Y."/>
            <person name="Liu T."/>
            <person name="Pan Y.S."/>
            <person name="Xia L.Y."/>
            <person name="Li J."/>
            <person name="Zhao F."/>
            <person name="Cao W.C."/>
        </authorList>
    </citation>
    <scope>NUCLEOTIDE SEQUENCE</scope>
    <source>
        <strain evidence="6">Rsan-2018</strain>
    </source>
</reference>
<evidence type="ECO:0000256" key="1">
    <source>
        <dbReference type="ARBA" id="ARBA00010617"/>
    </source>
</evidence>
<reference evidence="6" key="2">
    <citation type="submission" date="2021-09" db="EMBL/GenBank/DDBJ databases">
        <authorList>
            <person name="Jia N."/>
            <person name="Wang J."/>
            <person name="Shi W."/>
            <person name="Du L."/>
            <person name="Sun Y."/>
            <person name="Zhan W."/>
            <person name="Jiang J."/>
            <person name="Wang Q."/>
            <person name="Zhang B."/>
            <person name="Ji P."/>
            <person name="Sakyi L.B."/>
            <person name="Cui X."/>
            <person name="Yuan T."/>
            <person name="Jiang B."/>
            <person name="Yang W."/>
            <person name="Lam T.T.-Y."/>
            <person name="Chang Q."/>
            <person name="Ding S."/>
            <person name="Wang X."/>
            <person name="Zhu J."/>
            <person name="Ruan X."/>
            <person name="Zhao L."/>
            <person name="Wei J."/>
            <person name="Que T."/>
            <person name="Du C."/>
            <person name="Cheng J."/>
            <person name="Dai P."/>
            <person name="Han X."/>
            <person name="Huang E."/>
            <person name="Gao Y."/>
            <person name="Liu J."/>
            <person name="Shao H."/>
            <person name="Ye R."/>
            <person name="Li L."/>
            <person name="Wei W."/>
            <person name="Wang X."/>
            <person name="Wang C."/>
            <person name="Huo Q."/>
            <person name="Li W."/>
            <person name="Guo W."/>
            <person name="Chen H."/>
            <person name="Chen S."/>
            <person name="Zhou L."/>
            <person name="Zhou L."/>
            <person name="Ni X."/>
            <person name="Tian J."/>
            <person name="Zhou Y."/>
            <person name="Sheng Y."/>
            <person name="Liu T."/>
            <person name="Pan Y."/>
            <person name="Xia L."/>
            <person name="Li J."/>
            <person name="Zhao F."/>
            <person name="Cao W."/>
        </authorList>
    </citation>
    <scope>NUCLEOTIDE SEQUENCE</scope>
    <source>
        <strain evidence="6">Rsan-2018</strain>
        <tissue evidence="6">Larvae</tissue>
    </source>
</reference>
<organism evidence="6 7">
    <name type="scientific">Rhipicephalus sanguineus</name>
    <name type="common">Brown dog tick</name>
    <name type="synonym">Ixodes sanguineus</name>
    <dbReference type="NCBI Taxonomy" id="34632"/>
    <lineage>
        <taxon>Eukaryota</taxon>
        <taxon>Metazoa</taxon>
        <taxon>Ecdysozoa</taxon>
        <taxon>Arthropoda</taxon>
        <taxon>Chelicerata</taxon>
        <taxon>Arachnida</taxon>
        <taxon>Acari</taxon>
        <taxon>Parasitiformes</taxon>
        <taxon>Ixodida</taxon>
        <taxon>Ixodoidea</taxon>
        <taxon>Ixodidae</taxon>
        <taxon>Rhipicephalinae</taxon>
        <taxon>Rhipicephalus</taxon>
        <taxon>Rhipicephalus</taxon>
    </lineage>
</organism>
<dbReference type="GO" id="GO:0016712">
    <property type="term" value="F:oxidoreductase activity, acting on paired donors, with incorporation or reduction of molecular oxygen, reduced flavin or flavoprotein as one donor, and incorporation of one atom of oxygen"/>
    <property type="evidence" value="ECO:0007669"/>
    <property type="project" value="TreeGrafter"/>
</dbReference>
<dbReference type="SUPFAM" id="SSF48264">
    <property type="entry name" value="Cytochrome P450"/>
    <property type="match status" value="1"/>
</dbReference>
<evidence type="ECO:0000256" key="3">
    <source>
        <dbReference type="ARBA" id="ARBA00023004"/>
    </source>
</evidence>
<dbReference type="Proteomes" id="UP000821837">
    <property type="component" value="Chromosome 10"/>
</dbReference>
<name>A0A9D4QEW5_RHISA</name>
<dbReference type="InterPro" id="IPR050182">
    <property type="entry name" value="Cytochrome_P450_fam2"/>
</dbReference>
<keyword evidence="5" id="KW-0472">Membrane</keyword>
<sequence>MQARVRKEIHAVLETNGGAPRVTWSDRKRMSYTVAFMWETMRCKPVNPLSLMRCATEYLRISGYTNPCGTIVISSLWSIYDASFWGKGSCPGEAVANMVLFIYFTTILLHFVVEARPDDPAHECVESLGLSLRPSLRGLIFRPRRSDSFSDTMHDI</sequence>
<evidence type="ECO:0000256" key="2">
    <source>
        <dbReference type="ARBA" id="ARBA00022723"/>
    </source>
</evidence>
<dbReference type="AlphaFoldDB" id="A0A9D4QEW5"/>
<dbReference type="GO" id="GO:0006805">
    <property type="term" value="P:xenobiotic metabolic process"/>
    <property type="evidence" value="ECO:0007669"/>
    <property type="project" value="TreeGrafter"/>
</dbReference>
<protein>
    <submittedName>
        <fullName evidence="6">Uncharacterized protein</fullName>
    </submittedName>
</protein>
<evidence type="ECO:0000256" key="5">
    <source>
        <dbReference type="SAM" id="Phobius"/>
    </source>
</evidence>
<evidence type="ECO:0000313" key="6">
    <source>
        <dbReference type="EMBL" id="KAH7976996.1"/>
    </source>
</evidence>
<feature type="transmembrane region" description="Helical" evidence="5">
    <location>
        <begin position="94"/>
        <end position="113"/>
    </location>
</feature>
<comment type="similarity">
    <text evidence="1">Belongs to the cytochrome P450 family.</text>
</comment>
<dbReference type="EMBL" id="JABSTV010001246">
    <property type="protein sequence ID" value="KAH7976996.1"/>
    <property type="molecule type" value="Genomic_DNA"/>
</dbReference>
<dbReference type="InterPro" id="IPR001128">
    <property type="entry name" value="Cyt_P450"/>
</dbReference>
<keyword evidence="5" id="KW-1133">Transmembrane helix</keyword>